<name>A0A9Q1IHR3_SYNKA</name>
<dbReference type="Pfam" id="PF21388">
    <property type="entry name" value="SPATA2_PUB-like"/>
    <property type="match status" value="1"/>
</dbReference>
<feature type="region of interest" description="Disordered" evidence="2">
    <location>
        <begin position="206"/>
        <end position="490"/>
    </location>
</feature>
<dbReference type="Proteomes" id="UP001152622">
    <property type="component" value="Chromosome 16"/>
</dbReference>
<dbReference type="GO" id="GO:0005737">
    <property type="term" value="C:cytoplasm"/>
    <property type="evidence" value="ECO:0007669"/>
    <property type="project" value="TreeGrafter"/>
</dbReference>
<feature type="compositionally biased region" description="Low complexity" evidence="2">
    <location>
        <begin position="460"/>
        <end position="472"/>
    </location>
</feature>
<dbReference type="PANTHER" id="PTHR15326:SF9">
    <property type="entry name" value="SPERMATOGENESIS-ASSOCIATED PROTEIN 2"/>
    <property type="match status" value="1"/>
</dbReference>
<evidence type="ECO:0000259" key="3">
    <source>
        <dbReference type="Pfam" id="PF21388"/>
    </source>
</evidence>
<keyword evidence="5" id="KW-1185">Reference proteome</keyword>
<evidence type="ECO:0000313" key="4">
    <source>
        <dbReference type="EMBL" id="KAJ8339974.1"/>
    </source>
</evidence>
<evidence type="ECO:0000256" key="2">
    <source>
        <dbReference type="SAM" id="MobiDB-lite"/>
    </source>
</evidence>
<dbReference type="EMBL" id="JAINUF010000016">
    <property type="protein sequence ID" value="KAJ8339974.1"/>
    <property type="molecule type" value="Genomic_DNA"/>
</dbReference>
<accession>A0A9Q1IHR3</accession>
<dbReference type="OrthoDB" id="9837000at2759"/>
<evidence type="ECO:0000313" key="5">
    <source>
        <dbReference type="Proteomes" id="UP001152622"/>
    </source>
</evidence>
<dbReference type="InterPro" id="IPR048839">
    <property type="entry name" value="SPATA2_PUB-like"/>
</dbReference>
<sequence length="490" mass="54436">MKSVMVEETQNAREDVFNDYLIYYQQVWPQGNLSLCQETEKAKRFLLAECDPDSRFTVFDFYQTVSECLTGGRRDCRDVLKELVKATELLEILCVNLFLFPWKKEIKTLKTFTGPFVYWIKPVLPQNMVKGILESIGYRPETDTEYKLDKSADPERATRMGFELFLARQECEYLLEVMGQNGPWECAEILQLRYPRAPQSLYGANESVGAETGEEPASAGRESTSLQVNGEEELDSGHSLLDPGEEVVPEEGQALAGTAGGGDEDSAPSPRRLDFQPRDEAAEPRDLLPDDRSINEMRENYPDLAFRQRPIFREPQGRPEKQEKGRRTPKGGAVVFGDQGASASAGRLSESRPVTGVTAPSPKLKRRPPDARAEDKDSAPAEARHAETPRSPAGAQRRTSRAGEQPGLCGREPRLRAGGEDGQNGRDGLPRGPEAPRGRGPQVPRRRGPQVPPWRRPRGRTTGVAAATARPRPSAPRETRPSRSCATLPK</sequence>
<feature type="compositionally biased region" description="Basic and acidic residues" evidence="2">
    <location>
        <begin position="271"/>
        <end position="301"/>
    </location>
</feature>
<proteinExistence type="inferred from homology"/>
<dbReference type="Gene3D" id="1.20.58.2190">
    <property type="match status" value="1"/>
</dbReference>
<protein>
    <recommendedName>
        <fullName evidence="3">Spermatogenesis-associated protein 2 PUB-like domain-containing protein</fullName>
    </recommendedName>
</protein>
<evidence type="ECO:0000256" key="1">
    <source>
        <dbReference type="ARBA" id="ARBA00038142"/>
    </source>
</evidence>
<feature type="compositionally biased region" description="Basic and acidic residues" evidence="2">
    <location>
        <begin position="367"/>
        <end position="388"/>
    </location>
</feature>
<dbReference type="AlphaFoldDB" id="A0A9Q1IHR3"/>
<gene>
    <name evidence="4" type="ORF">SKAU_G00346070</name>
</gene>
<feature type="domain" description="Spermatogenesis-associated protein 2 PUB-like" evidence="3">
    <location>
        <begin position="47"/>
        <end position="181"/>
    </location>
</feature>
<reference evidence="4" key="1">
    <citation type="journal article" date="2023" name="Science">
        <title>Genome structures resolve the early diversification of teleost fishes.</title>
        <authorList>
            <person name="Parey E."/>
            <person name="Louis A."/>
            <person name="Montfort J."/>
            <person name="Bouchez O."/>
            <person name="Roques C."/>
            <person name="Iampietro C."/>
            <person name="Lluch J."/>
            <person name="Castinel A."/>
            <person name="Donnadieu C."/>
            <person name="Desvignes T."/>
            <person name="Floi Bucao C."/>
            <person name="Jouanno E."/>
            <person name="Wen M."/>
            <person name="Mejri S."/>
            <person name="Dirks R."/>
            <person name="Jansen H."/>
            <person name="Henkel C."/>
            <person name="Chen W.J."/>
            <person name="Zahm M."/>
            <person name="Cabau C."/>
            <person name="Klopp C."/>
            <person name="Thompson A.W."/>
            <person name="Robinson-Rechavi M."/>
            <person name="Braasch I."/>
            <person name="Lecointre G."/>
            <person name="Bobe J."/>
            <person name="Postlethwait J.H."/>
            <person name="Berthelot C."/>
            <person name="Roest Crollius H."/>
            <person name="Guiguen Y."/>
        </authorList>
    </citation>
    <scope>NUCLEOTIDE SEQUENCE</scope>
    <source>
        <strain evidence="4">WJC10195</strain>
    </source>
</reference>
<comment type="caution">
    <text evidence="4">The sequence shown here is derived from an EMBL/GenBank/DDBJ whole genome shotgun (WGS) entry which is preliminary data.</text>
</comment>
<dbReference type="PANTHER" id="PTHR15326">
    <property type="entry name" value="SPERMATOGENESIS-ASSOCIATED PROTEIN 2/TAMOZHENNIC"/>
    <property type="match status" value="1"/>
</dbReference>
<organism evidence="4 5">
    <name type="scientific">Synaphobranchus kaupii</name>
    <name type="common">Kaup's arrowtooth eel</name>
    <dbReference type="NCBI Taxonomy" id="118154"/>
    <lineage>
        <taxon>Eukaryota</taxon>
        <taxon>Metazoa</taxon>
        <taxon>Chordata</taxon>
        <taxon>Craniata</taxon>
        <taxon>Vertebrata</taxon>
        <taxon>Euteleostomi</taxon>
        <taxon>Actinopterygii</taxon>
        <taxon>Neopterygii</taxon>
        <taxon>Teleostei</taxon>
        <taxon>Anguilliformes</taxon>
        <taxon>Synaphobranchidae</taxon>
        <taxon>Synaphobranchus</taxon>
    </lineage>
</organism>
<comment type="similarity">
    <text evidence="1">Belongs to the SPATA2 family.</text>
</comment>
<feature type="compositionally biased region" description="Basic and acidic residues" evidence="2">
    <location>
        <begin position="311"/>
        <end position="326"/>
    </location>
</feature>